<gene>
    <name evidence="2" type="ORF">GCM10009416_35270</name>
</gene>
<dbReference type="PANTHER" id="PTHR34846">
    <property type="entry name" value="4-CARBOXYMUCONOLACTONE DECARBOXYLASE FAMILY PROTEIN (AFU_ORTHOLOGUE AFUA_6G11590)"/>
    <property type="match status" value="1"/>
</dbReference>
<sequence>MARIPYADPNKPETKELADRIVRERGSVLHLYAMLLHSGPVAEGWLRYLTAIRHECALPGSLRELVIMRIAHLNGAAYEAEQHAPIALKEGLTRARVDALPDWRGTGLFDVTQEAVLAYCDSMTREIHVPAETFAPVRDALDERCLVELTATIGAYNMVSRFIEALGIDSKDDLSTKEASGHVRP</sequence>
<reference evidence="2 3" key="1">
    <citation type="journal article" date="2019" name="Int. J. Syst. Evol. Microbiol.">
        <title>The Global Catalogue of Microorganisms (GCM) 10K type strain sequencing project: providing services to taxonomists for standard genome sequencing and annotation.</title>
        <authorList>
            <consortium name="The Broad Institute Genomics Platform"/>
            <consortium name="The Broad Institute Genome Sequencing Center for Infectious Disease"/>
            <person name="Wu L."/>
            <person name="Ma J."/>
        </authorList>
    </citation>
    <scope>NUCLEOTIDE SEQUENCE [LARGE SCALE GENOMIC DNA]</scope>
    <source>
        <strain evidence="2 3">JCM 9933</strain>
    </source>
</reference>
<dbReference type="InterPro" id="IPR029032">
    <property type="entry name" value="AhpD-like"/>
</dbReference>
<keyword evidence="3" id="KW-1185">Reference proteome</keyword>
<protein>
    <submittedName>
        <fullName evidence="2">Carboxymuconolactone decarboxylase family protein</fullName>
    </submittedName>
</protein>
<dbReference type="RefSeq" id="WP_343896695.1">
    <property type="nucleotide sequence ID" value="NZ_BAAAFZ010000055.1"/>
</dbReference>
<feature type="domain" description="Carboxymuconolactone decarboxylase-like" evidence="1">
    <location>
        <begin position="41"/>
        <end position="108"/>
    </location>
</feature>
<dbReference type="PANTHER" id="PTHR34846:SF11">
    <property type="entry name" value="4-CARBOXYMUCONOLACTONE DECARBOXYLASE FAMILY PROTEIN (AFU_ORTHOLOGUE AFUA_6G11590)"/>
    <property type="match status" value="1"/>
</dbReference>
<comment type="caution">
    <text evidence="2">The sequence shown here is derived from an EMBL/GenBank/DDBJ whole genome shotgun (WGS) entry which is preliminary data.</text>
</comment>
<accession>A0ABN1FMD5</accession>
<evidence type="ECO:0000259" key="1">
    <source>
        <dbReference type="Pfam" id="PF02627"/>
    </source>
</evidence>
<dbReference type="EMBL" id="BAAAFZ010000055">
    <property type="protein sequence ID" value="GAA0593851.1"/>
    <property type="molecule type" value="Genomic_DNA"/>
</dbReference>
<dbReference type="InterPro" id="IPR003779">
    <property type="entry name" value="CMD-like"/>
</dbReference>
<proteinExistence type="predicted"/>
<dbReference type="SUPFAM" id="SSF69118">
    <property type="entry name" value="AhpD-like"/>
    <property type="match status" value="1"/>
</dbReference>
<name>A0ABN1FMD5_9PROT</name>
<dbReference type="Pfam" id="PF02627">
    <property type="entry name" value="CMD"/>
    <property type="match status" value="1"/>
</dbReference>
<organism evidence="2 3">
    <name type="scientific">Craurococcus roseus</name>
    <dbReference type="NCBI Taxonomy" id="77585"/>
    <lineage>
        <taxon>Bacteria</taxon>
        <taxon>Pseudomonadati</taxon>
        <taxon>Pseudomonadota</taxon>
        <taxon>Alphaproteobacteria</taxon>
        <taxon>Acetobacterales</taxon>
        <taxon>Acetobacteraceae</taxon>
        <taxon>Craurococcus</taxon>
    </lineage>
</organism>
<dbReference type="Gene3D" id="1.20.1290.10">
    <property type="entry name" value="AhpD-like"/>
    <property type="match status" value="1"/>
</dbReference>
<evidence type="ECO:0000313" key="2">
    <source>
        <dbReference type="EMBL" id="GAA0593851.1"/>
    </source>
</evidence>
<dbReference type="Proteomes" id="UP001501588">
    <property type="component" value="Unassembled WGS sequence"/>
</dbReference>
<evidence type="ECO:0000313" key="3">
    <source>
        <dbReference type="Proteomes" id="UP001501588"/>
    </source>
</evidence>